<protein>
    <recommendedName>
        <fullName evidence="2">apyrase</fullName>
        <ecNumber evidence="2">3.6.1.5</ecNumber>
    </recommendedName>
    <alternativeName>
        <fullName evidence="6">ATP-diphosphatase</fullName>
    </alternativeName>
    <alternativeName>
        <fullName evidence="7">ATP-diphosphohydrolase</fullName>
    </alternativeName>
    <alternativeName>
        <fullName evidence="4">Adenosine diphosphatase</fullName>
    </alternativeName>
    <alternativeName>
        <fullName evidence="5">NTPDase</fullName>
    </alternativeName>
</protein>
<evidence type="ECO:0000256" key="3">
    <source>
        <dbReference type="ARBA" id="ARBA00022801"/>
    </source>
</evidence>
<evidence type="ECO:0000256" key="2">
    <source>
        <dbReference type="ARBA" id="ARBA00012148"/>
    </source>
</evidence>
<keyword evidence="3" id="KW-0378">Hydrolase</keyword>
<evidence type="ECO:0000256" key="7">
    <source>
        <dbReference type="ARBA" id="ARBA00032306"/>
    </source>
</evidence>
<accession>A0A816M765</accession>
<dbReference type="Pfam" id="PF01150">
    <property type="entry name" value="GDA1_CD39"/>
    <property type="match status" value="1"/>
</dbReference>
<sequence>MAGEKSLNDSFGNSAEESRFTAIVQAAANFSQCRSLTFAMLQKGKENCPYKHCSIGSTFTPNLQGKFLAKEQFYHTSKFFELEEKVWLSKMIPAAKSFC</sequence>
<dbReference type="Gramene" id="CDX85158">
    <property type="protein sequence ID" value="CDX85158"/>
    <property type="gene ID" value="GSBRNA2T00142732001"/>
</dbReference>
<evidence type="ECO:0000256" key="8">
    <source>
        <dbReference type="ARBA" id="ARBA00049175"/>
    </source>
</evidence>
<dbReference type="EC" id="3.6.1.5" evidence="2"/>
<dbReference type="GO" id="GO:0004050">
    <property type="term" value="F:apyrase activity"/>
    <property type="evidence" value="ECO:0007669"/>
    <property type="project" value="UniProtKB-EC"/>
</dbReference>
<comment type="catalytic activity">
    <reaction evidence="8">
        <text>a ribonucleoside 5'-triphosphate + 2 H2O = a ribonucleoside 5'-phosphate + 2 phosphate + 2 H(+)</text>
        <dbReference type="Rhea" id="RHEA:36795"/>
        <dbReference type="ChEBI" id="CHEBI:15377"/>
        <dbReference type="ChEBI" id="CHEBI:15378"/>
        <dbReference type="ChEBI" id="CHEBI:43474"/>
        <dbReference type="ChEBI" id="CHEBI:58043"/>
        <dbReference type="ChEBI" id="CHEBI:61557"/>
        <dbReference type="EC" id="3.6.1.5"/>
    </reaction>
</comment>
<dbReference type="Proteomes" id="UP001295469">
    <property type="component" value="Chromosome C07"/>
</dbReference>
<dbReference type="Gene3D" id="3.30.420.150">
    <property type="entry name" value="Exopolyphosphatase. Domain 2"/>
    <property type="match status" value="1"/>
</dbReference>
<proteinExistence type="inferred from homology"/>
<evidence type="ECO:0000256" key="1">
    <source>
        <dbReference type="ARBA" id="ARBA00009283"/>
    </source>
</evidence>
<dbReference type="AlphaFoldDB" id="A0A816M765"/>
<dbReference type="SMR" id="A0A816M765"/>
<dbReference type="PANTHER" id="PTHR11782:SF100">
    <property type="entry name" value="APYRASE 3-RELATED"/>
    <property type="match status" value="1"/>
</dbReference>
<evidence type="ECO:0000256" key="5">
    <source>
        <dbReference type="ARBA" id="ARBA00031370"/>
    </source>
</evidence>
<dbReference type="InterPro" id="IPR000407">
    <property type="entry name" value="GDA1_CD39_NTPase"/>
</dbReference>
<dbReference type="EMBL" id="HG994371">
    <property type="protein sequence ID" value="CAF1964628.1"/>
    <property type="molecule type" value="Genomic_DNA"/>
</dbReference>
<comment type="similarity">
    <text evidence="1">Belongs to the GDA1/CD39 NTPase family.</text>
</comment>
<reference evidence="9" key="1">
    <citation type="submission" date="2021-01" db="EMBL/GenBank/DDBJ databases">
        <authorList>
            <consortium name="Genoscope - CEA"/>
            <person name="William W."/>
        </authorList>
    </citation>
    <scope>NUCLEOTIDE SEQUENCE</scope>
</reference>
<evidence type="ECO:0000256" key="4">
    <source>
        <dbReference type="ARBA" id="ARBA00030084"/>
    </source>
</evidence>
<organism evidence="9">
    <name type="scientific">Brassica napus</name>
    <name type="common">Rape</name>
    <dbReference type="NCBI Taxonomy" id="3708"/>
    <lineage>
        <taxon>Eukaryota</taxon>
        <taxon>Viridiplantae</taxon>
        <taxon>Streptophyta</taxon>
        <taxon>Embryophyta</taxon>
        <taxon>Tracheophyta</taxon>
        <taxon>Spermatophyta</taxon>
        <taxon>Magnoliopsida</taxon>
        <taxon>eudicotyledons</taxon>
        <taxon>Gunneridae</taxon>
        <taxon>Pentapetalae</taxon>
        <taxon>rosids</taxon>
        <taxon>malvids</taxon>
        <taxon>Brassicales</taxon>
        <taxon>Brassicaceae</taxon>
        <taxon>Brassiceae</taxon>
        <taxon>Brassica</taxon>
    </lineage>
</organism>
<dbReference type="PANTHER" id="PTHR11782">
    <property type="entry name" value="ADENOSINE/GUANOSINE DIPHOSPHATASE"/>
    <property type="match status" value="1"/>
</dbReference>
<dbReference type="OMA" id="KENCPYK"/>
<name>A0A816M765_BRANA</name>
<evidence type="ECO:0000313" key="9">
    <source>
        <dbReference type="EMBL" id="CAF1964628.1"/>
    </source>
</evidence>
<gene>
    <name evidence="9" type="ORF">DARMORV10_C07P13010.1</name>
</gene>
<evidence type="ECO:0000256" key="6">
    <source>
        <dbReference type="ARBA" id="ARBA00031428"/>
    </source>
</evidence>